<organism evidence="8 9">
    <name type="scientific">Puniceispirillum marinum (strain IMCC1322)</name>
    <dbReference type="NCBI Taxonomy" id="488538"/>
    <lineage>
        <taxon>Bacteria</taxon>
        <taxon>Pseudomonadati</taxon>
        <taxon>Pseudomonadota</taxon>
        <taxon>Alphaproteobacteria</taxon>
        <taxon>Candidatus Puniceispirillales</taxon>
        <taxon>Candidatus Puniceispirillaceae</taxon>
        <taxon>Candidatus Puniceispirillum</taxon>
    </lineage>
</organism>
<keyword evidence="5" id="KW-0694">RNA-binding</keyword>
<dbReference type="EMBL" id="CP001751">
    <property type="protein sequence ID" value="ADE39781.1"/>
    <property type="molecule type" value="Genomic_DNA"/>
</dbReference>
<protein>
    <submittedName>
        <fullName evidence="8">Alcohol dehydrogenase, zinc-binding domain protein</fullName>
        <ecNumber evidence="8">1.1.1.1</ecNumber>
    </submittedName>
</protein>
<dbReference type="InterPro" id="IPR013154">
    <property type="entry name" value="ADH-like_N"/>
</dbReference>
<feature type="domain" description="Enoyl reductase (ER)" evidence="7">
    <location>
        <begin position="17"/>
        <end position="350"/>
    </location>
</feature>
<keyword evidence="6" id="KW-0007">Acetylation</keyword>
<dbReference type="Pfam" id="PF08240">
    <property type="entry name" value="ADH_N"/>
    <property type="match status" value="1"/>
</dbReference>
<dbReference type="OrthoDB" id="9788224at2"/>
<dbReference type="SMART" id="SM00829">
    <property type="entry name" value="PKS_ER"/>
    <property type="match status" value="1"/>
</dbReference>
<sequence>MPYISDLMKGVVLLGHGGPDMLAYRDDLSVPRPQTGDVLIKIHAAGVNNTDINTRLAWYSKSDAANNDISEDASWAGAPLNFPLIQGIDACGEIVAVGIGVSADRIGDRVLVEPCLYEAGGKTLDQPWFFGSECNGAFAEYTVVAARHAHTITSSLSSPELASFPCSYSTAENMLTRAQVTTGDIVLVTGASGGVGSAAIQLAKARGATVYAVTSADKKAAIKDLGVDMVLDRNVSLRETLGANTVDVVIDLVAGPGWPDLLDILRRHGRYAVAGAVAGPLVELDIRTLYLKDISFYGCTALDAGVFANLVTLIEAGAIKPLVAEIFPLKDIAKAQQTFAEKNYIGKIVLDIQPSS</sequence>
<evidence type="ECO:0000313" key="9">
    <source>
        <dbReference type="Proteomes" id="UP000007460"/>
    </source>
</evidence>
<dbReference type="HOGENOM" id="CLU_026673_3_4_5"/>
<dbReference type="SUPFAM" id="SSF50129">
    <property type="entry name" value="GroES-like"/>
    <property type="match status" value="1"/>
</dbReference>
<dbReference type="CDD" id="cd08274">
    <property type="entry name" value="MDR9"/>
    <property type="match status" value="1"/>
</dbReference>
<gene>
    <name evidence="8" type="ordered locus">SAR116_1538</name>
</gene>
<dbReference type="InterPro" id="IPR036291">
    <property type="entry name" value="NAD(P)-bd_dom_sf"/>
</dbReference>
<dbReference type="PANTHER" id="PTHR44154">
    <property type="entry name" value="QUINONE OXIDOREDUCTASE"/>
    <property type="match status" value="1"/>
</dbReference>
<dbReference type="GO" id="GO:0004022">
    <property type="term" value="F:alcohol dehydrogenase (NAD+) activity"/>
    <property type="evidence" value="ECO:0007669"/>
    <property type="project" value="UniProtKB-EC"/>
</dbReference>
<dbReference type="eggNOG" id="COG0604">
    <property type="taxonomic scope" value="Bacteria"/>
</dbReference>
<keyword evidence="8" id="KW-0560">Oxidoreductase</keyword>
<evidence type="ECO:0000256" key="4">
    <source>
        <dbReference type="ARBA" id="ARBA00022857"/>
    </source>
</evidence>
<dbReference type="InterPro" id="IPR020843">
    <property type="entry name" value="ER"/>
</dbReference>
<dbReference type="PANTHER" id="PTHR44154:SF1">
    <property type="entry name" value="QUINONE OXIDOREDUCTASE"/>
    <property type="match status" value="1"/>
</dbReference>
<proteinExistence type="predicted"/>
<evidence type="ECO:0000256" key="5">
    <source>
        <dbReference type="ARBA" id="ARBA00022884"/>
    </source>
</evidence>
<comment type="subcellular location">
    <subcellularLocation>
        <location evidence="1">Cytoplasm</location>
    </subcellularLocation>
</comment>
<dbReference type="STRING" id="488538.SAR116_1538"/>
<dbReference type="InterPro" id="IPR011032">
    <property type="entry name" value="GroES-like_sf"/>
</dbReference>
<keyword evidence="4" id="KW-0521">NADP</keyword>
<dbReference type="Pfam" id="PF00107">
    <property type="entry name" value="ADH_zinc_N"/>
    <property type="match status" value="1"/>
</dbReference>
<evidence type="ECO:0000313" key="8">
    <source>
        <dbReference type="EMBL" id="ADE39781.1"/>
    </source>
</evidence>
<evidence type="ECO:0000256" key="1">
    <source>
        <dbReference type="ARBA" id="ARBA00004496"/>
    </source>
</evidence>
<dbReference type="Gene3D" id="3.40.50.720">
    <property type="entry name" value="NAD(P)-binding Rossmann-like Domain"/>
    <property type="match status" value="1"/>
</dbReference>
<dbReference type="PROSITE" id="PS01162">
    <property type="entry name" value="QOR_ZETA_CRYSTAL"/>
    <property type="match status" value="1"/>
</dbReference>
<dbReference type="SUPFAM" id="SSF51735">
    <property type="entry name" value="NAD(P)-binding Rossmann-fold domains"/>
    <property type="match status" value="1"/>
</dbReference>
<dbReference type="GO" id="GO:0003723">
    <property type="term" value="F:RNA binding"/>
    <property type="evidence" value="ECO:0007669"/>
    <property type="project" value="UniProtKB-KW"/>
</dbReference>
<keyword evidence="9" id="KW-1185">Reference proteome</keyword>
<evidence type="ECO:0000256" key="2">
    <source>
        <dbReference type="ARBA" id="ARBA00011881"/>
    </source>
</evidence>
<name>D5BU34_PUNMI</name>
<dbReference type="InterPro" id="IPR013149">
    <property type="entry name" value="ADH-like_C"/>
</dbReference>
<dbReference type="GO" id="GO:0005737">
    <property type="term" value="C:cytoplasm"/>
    <property type="evidence" value="ECO:0007669"/>
    <property type="project" value="UniProtKB-SubCell"/>
</dbReference>
<dbReference type="InterPro" id="IPR051603">
    <property type="entry name" value="Zinc-ADH_QOR/CCCR"/>
</dbReference>
<dbReference type="GO" id="GO:0008270">
    <property type="term" value="F:zinc ion binding"/>
    <property type="evidence" value="ECO:0007669"/>
    <property type="project" value="InterPro"/>
</dbReference>
<dbReference type="KEGG" id="apb:SAR116_1538"/>
<dbReference type="EC" id="1.1.1.1" evidence="8"/>
<dbReference type="InterPro" id="IPR002364">
    <property type="entry name" value="Quin_OxRdtase/zeta-crystal_CS"/>
</dbReference>
<dbReference type="Proteomes" id="UP000007460">
    <property type="component" value="Chromosome"/>
</dbReference>
<dbReference type="AlphaFoldDB" id="D5BU34"/>
<comment type="subunit">
    <text evidence="2">Homotetramer.</text>
</comment>
<accession>D5BU34</accession>
<evidence type="ECO:0000256" key="3">
    <source>
        <dbReference type="ARBA" id="ARBA00022490"/>
    </source>
</evidence>
<evidence type="ECO:0000259" key="7">
    <source>
        <dbReference type="SMART" id="SM00829"/>
    </source>
</evidence>
<evidence type="ECO:0000256" key="6">
    <source>
        <dbReference type="ARBA" id="ARBA00022990"/>
    </source>
</evidence>
<dbReference type="Gene3D" id="3.90.180.10">
    <property type="entry name" value="Medium-chain alcohol dehydrogenases, catalytic domain"/>
    <property type="match status" value="1"/>
</dbReference>
<keyword evidence="3" id="KW-0963">Cytoplasm</keyword>
<dbReference type="RefSeq" id="WP_013046408.1">
    <property type="nucleotide sequence ID" value="NC_014010.1"/>
</dbReference>
<reference evidence="8 9" key="1">
    <citation type="journal article" date="2010" name="J. Bacteriol.">
        <title>Complete genome sequence of "Candidatus Puniceispirillum marinum" IMCC1322, a representative of the SAR116 clade in the Alphaproteobacteria.</title>
        <authorList>
            <person name="Oh H.M."/>
            <person name="Kwon K.K."/>
            <person name="Kang I."/>
            <person name="Kang S.G."/>
            <person name="Lee J.H."/>
            <person name="Kim S.J."/>
            <person name="Cho J.C."/>
        </authorList>
    </citation>
    <scope>NUCLEOTIDE SEQUENCE [LARGE SCALE GENOMIC DNA]</scope>
    <source>
        <strain evidence="8 9">IMCC1322</strain>
    </source>
</reference>